<evidence type="ECO:0000313" key="2">
    <source>
        <dbReference type="Proteomes" id="UP000184196"/>
    </source>
</evidence>
<dbReference type="AlphaFoldDB" id="A0A1M5CV45"/>
<dbReference type="RefSeq" id="WP_027356059.1">
    <property type="nucleotide sequence ID" value="NZ_FQUW01000041.1"/>
</dbReference>
<dbReference type="EMBL" id="FQUW01000041">
    <property type="protein sequence ID" value="SHF58292.1"/>
    <property type="molecule type" value="Genomic_DNA"/>
</dbReference>
<proteinExistence type="predicted"/>
<dbReference type="Proteomes" id="UP000184196">
    <property type="component" value="Unassembled WGS sequence"/>
</dbReference>
<organism evidence="1 2">
    <name type="scientific">Desulfofundulus australicus DSM 11792</name>
    <dbReference type="NCBI Taxonomy" id="1121425"/>
    <lineage>
        <taxon>Bacteria</taxon>
        <taxon>Bacillati</taxon>
        <taxon>Bacillota</taxon>
        <taxon>Clostridia</taxon>
        <taxon>Eubacteriales</taxon>
        <taxon>Peptococcaceae</taxon>
        <taxon>Desulfofundulus</taxon>
    </lineage>
</organism>
<evidence type="ECO:0000313" key="1">
    <source>
        <dbReference type="EMBL" id="SHF58292.1"/>
    </source>
</evidence>
<reference evidence="2" key="1">
    <citation type="submission" date="2016-11" db="EMBL/GenBank/DDBJ databases">
        <authorList>
            <person name="Varghese N."/>
            <person name="Submissions S."/>
        </authorList>
    </citation>
    <scope>NUCLEOTIDE SEQUENCE [LARGE SCALE GENOMIC DNA]</scope>
    <source>
        <strain evidence="2">DSM 11792</strain>
    </source>
</reference>
<dbReference type="OrthoDB" id="1809654at2"/>
<accession>A0A1M5CV45</accession>
<protein>
    <submittedName>
        <fullName evidence="1">Uncharacterized protein</fullName>
    </submittedName>
</protein>
<gene>
    <name evidence="1" type="ORF">SAMN02745218_02633</name>
</gene>
<name>A0A1M5CV45_9FIRM</name>
<sequence length="59" mass="7105">MLKAKDMTMEQITHTFCSWCKYRRVSLGQTYWECGLQEKDLQERCPYRKAVRKEEEGAN</sequence>
<keyword evidence="2" id="KW-1185">Reference proteome</keyword>